<protein>
    <submittedName>
        <fullName evidence="2">Uncharacterized protein</fullName>
    </submittedName>
</protein>
<dbReference type="AlphaFoldDB" id="A0A9L0RQP8"/>
<evidence type="ECO:0000256" key="1">
    <source>
        <dbReference type="SAM" id="MobiDB-lite"/>
    </source>
</evidence>
<feature type="region of interest" description="Disordered" evidence="1">
    <location>
        <begin position="1"/>
        <end position="22"/>
    </location>
</feature>
<organism evidence="2 3">
    <name type="scientific">Equus caballus</name>
    <name type="common">Horse</name>
    <dbReference type="NCBI Taxonomy" id="9796"/>
    <lineage>
        <taxon>Eukaryota</taxon>
        <taxon>Metazoa</taxon>
        <taxon>Chordata</taxon>
        <taxon>Craniata</taxon>
        <taxon>Vertebrata</taxon>
        <taxon>Euteleostomi</taxon>
        <taxon>Mammalia</taxon>
        <taxon>Eutheria</taxon>
        <taxon>Laurasiatheria</taxon>
        <taxon>Perissodactyla</taxon>
        <taxon>Equidae</taxon>
        <taxon>Equus</taxon>
    </lineage>
</organism>
<reference evidence="2" key="2">
    <citation type="submission" date="2025-08" db="UniProtKB">
        <authorList>
            <consortium name="Ensembl"/>
        </authorList>
    </citation>
    <scope>IDENTIFICATION</scope>
    <source>
        <strain evidence="2">Thoroughbred</strain>
    </source>
</reference>
<sequence>LAPSCPSNGCSGPRGEAGMQSHATHGPLRAVFSWLTQVTKMNSSLGKQLPLQKMLVPTRSISVRGQVAGPGRWSPPWWPPPCPPTPAPPARLPPPRPPALWIPPPAPRPDSPSKETVGAQRRRASGLRAVSGLPGDAQGSTRCVSPLAGHKVAHTGP</sequence>
<evidence type="ECO:0000313" key="2">
    <source>
        <dbReference type="Ensembl" id="ENSECAP00000064153.1"/>
    </source>
</evidence>
<dbReference type="Ensembl" id="ENSECAT00000120067.1">
    <property type="protein sequence ID" value="ENSECAP00000064153.1"/>
    <property type="gene ID" value="ENSECAG00000056170.1"/>
</dbReference>
<name>A0A9L0RQP8_HORSE</name>
<reference evidence="2 3" key="1">
    <citation type="journal article" date="2009" name="Science">
        <title>Genome sequence, comparative analysis, and population genetics of the domestic horse.</title>
        <authorList>
            <consortium name="Broad Institute Genome Sequencing Platform"/>
            <consortium name="Broad Institute Whole Genome Assembly Team"/>
            <person name="Wade C.M."/>
            <person name="Giulotto E."/>
            <person name="Sigurdsson S."/>
            <person name="Zoli M."/>
            <person name="Gnerre S."/>
            <person name="Imsland F."/>
            <person name="Lear T.L."/>
            <person name="Adelson D.L."/>
            <person name="Bailey E."/>
            <person name="Bellone R.R."/>
            <person name="Bloecker H."/>
            <person name="Distl O."/>
            <person name="Edgar R.C."/>
            <person name="Garber M."/>
            <person name="Leeb T."/>
            <person name="Mauceli E."/>
            <person name="MacLeod J.N."/>
            <person name="Penedo M.C.T."/>
            <person name="Raison J.M."/>
            <person name="Sharpe T."/>
            <person name="Vogel J."/>
            <person name="Andersson L."/>
            <person name="Antczak D.F."/>
            <person name="Biagi T."/>
            <person name="Binns M.M."/>
            <person name="Chowdhary B.P."/>
            <person name="Coleman S.J."/>
            <person name="Della Valle G."/>
            <person name="Fryc S."/>
            <person name="Guerin G."/>
            <person name="Hasegawa T."/>
            <person name="Hill E.W."/>
            <person name="Jurka J."/>
            <person name="Kiialainen A."/>
            <person name="Lindgren G."/>
            <person name="Liu J."/>
            <person name="Magnani E."/>
            <person name="Mickelson J.R."/>
            <person name="Murray J."/>
            <person name="Nergadze S.G."/>
            <person name="Onofrio R."/>
            <person name="Pedroni S."/>
            <person name="Piras M.F."/>
            <person name="Raudsepp T."/>
            <person name="Rocchi M."/>
            <person name="Roeed K.H."/>
            <person name="Ryder O.A."/>
            <person name="Searle S."/>
            <person name="Skow L."/>
            <person name="Swinburne J.E."/>
            <person name="Syvaenen A.C."/>
            <person name="Tozaki T."/>
            <person name="Valberg S.J."/>
            <person name="Vaudin M."/>
            <person name="White J.R."/>
            <person name="Zody M.C."/>
            <person name="Lander E.S."/>
            <person name="Lindblad-Toh K."/>
        </authorList>
    </citation>
    <scope>NUCLEOTIDE SEQUENCE [LARGE SCALE GENOMIC DNA]</scope>
    <source>
        <strain evidence="2 3">Thoroughbred</strain>
    </source>
</reference>
<proteinExistence type="predicted"/>
<dbReference type="Proteomes" id="UP000002281">
    <property type="component" value="Chromosome 16"/>
</dbReference>
<keyword evidence="3" id="KW-1185">Reference proteome</keyword>
<accession>A0A9L0RQP8</accession>
<reference evidence="2" key="3">
    <citation type="submission" date="2025-09" db="UniProtKB">
        <authorList>
            <consortium name="Ensembl"/>
        </authorList>
    </citation>
    <scope>IDENTIFICATION</scope>
    <source>
        <strain evidence="2">Thoroughbred</strain>
    </source>
</reference>
<feature type="region of interest" description="Disordered" evidence="1">
    <location>
        <begin position="65"/>
        <end position="157"/>
    </location>
</feature>
<evidence type="ECO:0000313" key="3">
    <source>
        <dbReference type="Proteomes" id="UP000002281"/>
    </source>
</evidence>
<feature type="compositionally biased region" description="Polar residues" evidence="1">
    <location>
        <begin position="1"/>
        <end position="10"/>
    </location>
</feature>
<feature type="compositionally biased region" description="Pro residues" evidence="1">
    <location>
        <begin position="76"/>
        <end position="110"/>
    </location>
</feature>